<proteinExistence type="predicted"/>
<feature type="domain" description="HTH merR-type" evidence="2">
    <location>
        <begin position="11"/>
        <end position="81"/>
    </location>
</feature>
<dbReference type="PROSITE" id="PS50937">
    <property type="entry name" value="HTH_MERR_2"/>
    <property type="match status" value="1"/>
</dbReference>
<sequence>MGLEEIEEKDYFSIGDVKRITGVPEYSIRYWEAEFGLIRPIRLESGHRRYTKEDVYTILKIKDLIYKHKLTLEGAKKQLSKYQFPAAGRGEKPRTDIKLLTEIKETLEDLLKE</sequence>
<protein>
    <recommendedName>
        <fullName evidence="2">HTH merR-type domain-containing protein</fullName>
    </recommendedName>
</protein>
<dbReference type="PANTHER" id="PTHR30204:SF15">
    <property type="entry name" value="BLL5018 PROTEIN"/>
    <property type="match status" value="1"/>
</dbReference>
<dbReference type="GO" id="GO:0003700">
    <property type="term" value="F:DNA-binding transcription factor activity"/>
    <property type="evidence" value="ECO:0007669"/>
    <property type="project" value="InterPro"/>
</dbReference>
<evidence type="ECO:0000256" key="1">
    <source>
        <dbReference type="ARBA" id="ARBA00023125"/>
    </source>
</evidence>
<dbReference type="EMBL" id="NFJD01000001">
    <property type="protein sequence ID" value="OUO57277.1"/>
    <property type="molecule type" value="Genomic_DNA"/>
</dbReference>
<dbReference type="AlphaFoldDB" id="A0A1Y4DDV2"/>
<evidence type="ECO:0000259" key="2">
    <source>
        <dbReference type="PROSITE" id="PS50937"/>
    </source>
</evidence>
<dbReference type="Gene3D" id="1.10.1660.10">
    <property type="match status" value="1"/>
</dbReference>
<accession>A0A1Y4DDV2</accession>
<keyword evidence="4" id="KW-1185">Reference proteome</keyword>
<gene>
    <name evidence="3" type="ORF">B5F75_00410</name>
</gene>
<organism evidence="3 4">
    <name type="scientific">Candidatus Avelusimicrobium gallicola</name>
    <dbReference type="NCBI Taxonomy" id="2562704"/>
    <lineage>
        <taxon>Bacteria</taxon>
        <taxon>Pseudomonadati</taxon>
        <taxon>Elusimicrobiota</taxon>
        <taxon>Elusimicrobia</taxon>
        <taxon>Elusimicrobiales</taxon>
        <taxon>Elusimicrobiaceae</taxon>
        <taxon>Candidatus Avelusimicrobium</taxon>
    </lineage>
</organism>
<dbReference type="InterPro" id="IPR047057">
    <property type="entry name" value="MerR_fam"/>
</dbReference>
<dbReference type="RefSeq" id="WP_087286282.1">
    <property type="nucleotide sequence ID" value="NZ_NFJD01000001.1"/>
</dbReference>
<dbReference type="InterPro" id="IPR000551">
    <property type="entry name" value="MerR-type_HTH_dom"/>
</dbReference>
<dbReference type="OrthoDB" id="9810140at2"/>
<dbReference type="GO" id="GO:0003677">
    <property type="term" value="F:DNA binding"/>
    <property type="evidence" value="ECO:0007669"/>
    <property type="project" value="UniProtKB-KW"/>
</dbReference>
<dbReference type="SMART" id="SM00422">
    <property type="entry name" value="HTH_MERR"/>
    <property type="match status" value="1"/>
</dbReference>
<comment type="caution">
    <text evidence="3">The sequence shown here is derived from an EMBL/GenBank/DDBJ whole genome shotgun (WGS) entry which is preliminary data.</text>
</comment>
<name>A0A1Y4DDV2_9BACT</name>
<keyword evidence="1" id="KW-0238">DNA-binding</keyword>
<dbReference type="InterPro" id="IPR009061">
    <property type="entry name" value="DNA-bd_dom_put_sf"/>
</dbReference>
<reference evidence="4" key="1">
    <citation type="submission" date="2017-04" db="EMBL/GenBank/DDBJ databases">
        <title>Function of individual gut microbiota members based on whole genome sequencing of pure cultures obtained from chicken caecum.</title>
        <authorList>
            <person name="Medvecky M."/>
            <person name="Cejkova D."/>
            <person name="Polansky O."/>
            <person name="Karasova D."/>
            <person name="Kubasova T."/>
            <person name="Cizek A."/>
            <person name="Rychlik I."/>
        </authorList>
    </citation>
    <scope>NUCLEOTIDE SEQUENCE [LARGE SCALE GENOMIC DNA]</scope>
    <source>
        <strain evidence="4">An273</strain>
    </source>
</reference>
<evidence type="ECO:0000313" key="4">
    <source>
        <dbReference type="Proteomes" id="UP000196368"/>
    </source>
</evidence>
<dbReference type="PANTHER" id="PTHR30204">
    <property type="entry name" value="REDOX-CYCLING DRUG-SENSING TRANSCRIPTIONAL ACTIVATOR SOXR"/>
    <property type="match status" value="1"/>
</dbReference>
<dbReference type="Pfam" id="PF13411">
    <property type="entry name" value="MerR_1"/>
    <property type="match status" value="1"/>
</dbReference>
<evidence type="ECO:0000313" key="3">
    <source>
        <dbReference type="EMBL" id="OUO57277.1"/>
    </source>
</evidence>
<dbReference type="Proteomes" id="UP000196368">
    <property type="component" value="Unassembled WGS sequence"/>
</dbReference>
<dbReference type="SUPFAM" id="SSF46955">
    <property type="entry name" value="Putative DNA-binding domain"/>
    <property type="match status" value="1"/>
</dbReference>